<dbReference type="GeneID" id="20089401"/>
<feature type="region of interest" description="Disordered" evidence="1">
    <location>
        <begin position="231"/>
        <end position="259"/>
    </location>
</feature>
<dbReference type="EMBL" id="KI913989">
    <property type="protein sequence ID" value="ETV93787.1"/>
    <property type="molecule type" value="Genomic_DNA"/>
</dbReference>
<evidence type="ECO:0000313" key="2">
    <source>
        <dbReference type="EMBL" id="ETV93787.1"/>
    </source>
</evidence>
<dbReference type="AlphaFoldDB" id="A0A024TKB5"/>
<protein>
    <submittedName>
        <fullName evidence="2">Uncharacterized protein</fullName>
    </submittedName>
</protein>
<dbReference type="VEuPathDB" id="FungiDB:H310_12351"/>
<name>A0A024TKB5_9STRA</name>
<reference evidence="2" key="1">
    <citation type="submission" date="2013-12" db="EMBL/GenBank/DDBJ databases">
        <title>The Genome Sequence of Aphanomyces invadans NJM9701.</title>
        <authorList>
            <consortium name="The Broad Institute Genomics Platform"/>
            <person name="Russ C."/>
            <person name="Tyler B."/>
            <person name="van West P."/>
            <person name="Dieguez-Uribeondo J."/>
            <person name="Young S.K."/>
            <person name="Zeng Q."/>
            <person name="Gargeya S."/>
            <person name="Fitzgerald M."/>
            <person name="Abouelleil A."/>
            <person name="Alvarado L."/>
            <person name="Chapman S.B."/>
            <person name="Gainer-Dewar J."/>
            <person name="Goldberg J."/>
            <person name="Griggs A."/>
            <person name="Gujja S."/>
            <person name="Hansen M."/>
            <person name="Howarth C."/>
            <person name="Imamovic A."/>
            <person name="Ireland A."/>
            <person name="Larimer J."/>
            <person name="McCowan C."/>
            <person name="Murphy C."/>
            <person name="Pearson M."/>
            <person name="Poon T.W."/>
            <person name="Priest M."/>
            <person name="Roberts A."/>
            <person name="Saif S."/>
            <person name="Shea T."/>
            <person name="Sykes S."/>
            <person name="Wortman J."/>
            <person name="Nusbaum C."/>
            <person name="Birren B."/>
        </authorList>
    </citation>
    <scope>NUCLEOTIDE SEQUENCE [LARGE SCALE GENOMIC DNA]</scope>
    <source>
        <strain evidence="2">NJM9701</strain>
    </source>
</reference>
<accession>A0A024TKB5</accession>
<organism evidence="2">
    <name type="scientific">Aphanomyces invadans</name>
    <dbReference type="NCBI Taxonomy" id="157072"/>
    <lineage>
        <taxon>Eukaryota</taxon>
        <taxon>Sar</taxon>
        <taxon>Stramenopiles</taxon>
        <taxon>Oomycota</taxon>
        <taxon>Saprolegniomycetes</taxon>
        <taxon>Saprolegniales</taxon>
        <taxon>Verrucalvaceae</taxon>
        <taxon>Aphanomyces</taxon>
    </lineage>
</organism>
<feature type="compositionally biased region" description="Polar residues" evidence="1">
    <location>
        <begin position="240"/>
        <end position="259"/>
    </location>
</feature>
<evidence type="ECO:0000256" key="1">
    <source>
        <dbReference type="SAM" id="MobiDB-lite"/>
    </source>
</evidence>
<proteinExistence type="predicted"/>
<dbReference type="RefSeq" id="XP_008877596.1">
    <property type="nucleotide sequence ID" value="XM_008879374.1"/>
</dbReference>
<gene>
    <name evidence="2" type="ORF">H310_12351</name>
</gene>
<sequence length="259" mass="28930">MTCTVRWATWTTSRMVRRTCMTAPSTCLSMTTWTVAMSWPAWDHAWTLATWWTNGSCCTRCLATFKDDAVEAEMPWTNWVMVSLRSGKVDPKISTEMNAEQSGSMMYQPYQSMQIDDRITPTDPIVSASTCRYTPTMLELALGHPSPPCEWPCARSWNHMRPTTFMTSPPTDVTSKLSVMIVGGSTTRSIASIMKCTAINTSKSELTKPLSTSTRSYPNVYRSLHGHLDTMEAPRPMTSAPLSNSMWPASLRSPSELVT</sequence>